<proteinExistence type="predicted"/>
<evidence type="ECO:0000313" key="4">
    <source>
        <dbReference type="Proteomes" id="UP000675781"/>
    </source>
</evidence>
<feature type="region of interest" description="Disordered" evidence="1">
    <location>
        <begin position="22"/>
        <end position="93"/>
    </location>
</feature>
<protein>
    <recommendedName>
        <fullName evidence="5">Lipoprotein</fullName>
    </recommendedName>
</protein>
<organism evidence="3 4">
    <name type="scientific">Actinospica durhamensis</name>
    <dbReference type="NCBI Taxonomy" id="1508375"/>
    <lineage>
        <taxon>Bacteria</taxon>
        <taxon>Bacillati</taxon>
        <taxon>Actinomycetota</taxon>
        <taxon>Actinomycetes</taxon>
        <taxon>Catenulisporales</taxon>
        <taxon>Actinospicaceae</taxon>
        <taxon>Actinospica</taxon>
    </lineage>
</organism>
<feature type="signal peptide" evidence="2">
    <location>
        <begin position="1"/>
        <end position="28"/>
    </location>
</feature>
<keyword evidence="4" id="KW-1185">Reference proteome</keyword>
<keyword evidence="2" id="KW-0732">Signal</keyword>
<sequence length="278" mass="27602">MKKNTATAVLLSAAVLGGAAACSGHSSAAGAGASGSSSPQTGTTSPQTGTAAASPTGAPTSSTPTTAAAPTSGPTNSSPTPNPTWSALPTGWLSPSQVPLDGTLRWTGGGSSTVLSGVALMSQSPILYPCTDAANGYPAFAKDVVGFAMNNFTATNDVSAADFDGTPGASQKYVRYSSTSAAQAAYAALEKDVAACSTLKDMTDVNNVPSTQVTTTTATIANGVAYTVILRTDQGKPAQENGNYSGASDYHAYVVRSGNLIDIVYLAGGAVVDDSSHD</sequence>
<evidence type="ECO:0000313" key="3">
    <source>
        <dbReference type="EMBL" id="MBR7839700.1"/>
    </source>
</evidence>
<dbReference type="EMBL" id="JAGSOG010000556">
    <property type="protein sequence ID" value="MBR7839700.1"/>
    <property type="molecule type" value="Genomic_DNA"/>
</dbReference>
<gene>
    <name evidence="3" type="ORF">KDL01_41000</name>
</gene>
<feature type="non-terminal residue" evidence="3">
    <location>
        <position position="278"/>
    </location>
</feature>
<evidence type="ECO:0000256" key="1">
    <source>
        <dbReference type="SAM" id="MobiDB-lite"/>
    </source>
</evidence>
<reference evidence="3" key="1">
    <citation type="submission" date="2021-04" db="EMBL/GenBank/DDBJ databases">
        <title>Genome based classification of Actinospica acidithermotolerans sp. nov., an actinobacterium isolated from an Indonesian hot spring.</title>
        <authorList>
            <person name="Kusuma A.B."/>
            <person name="Putra K.E."/>
            <person name="Nafisah S."/>
            <person name="Loh J."/>
            <person name="Nouioui I."/>
            <person name="Goodfellow M."/>
        </authorList>
    </citation>
    <scope>NUCLEOTIDE SEQUENCE</scope>
    <source>
        <strain evidence="3">CSCA 57</strain>
    </source>
</reference>
<evidence type="ECO:0000256" key="2">
    <source>
        <dbReference type="SAM" id="SignalP"/>
    </source>
</evidence>
<dbReference type="Proteomes" id="UP000675781">
    <property type="component" value="Unassembled WGS sequence"/>
</dbReference>
<feature type="compositionally biased region" description="Low complexity" evidence="1">
    <location>
        <begin position="22"/>
        <end position="79"/>
    </location>
</feature>
<accession>A0A941IS99</accession>
<evidence type="ECO:0008006" key="5">
    <source>
        <dbReference type="Google" id="ProtNLM"/>
    </source>
</evidence>
<dbReference type="PROSITE" id="PS51257">
    <property type="entry name" value="PROKAR_LIPOPROTEIN"/>
    <property type="match status" value="1"/>
</dbReference>
<dbReference type="AlphaFoldDB" id="A0A941IS99"/>
<feature type="chain" id="PRO_5037390933" description="Lipoprotein" evidence="2">
    <location>
        <begin position="29"/>
        <end position="278"/>
    </location>
</feature>
<name>A0A941IS99_9ACTN</name>
<comment type="caution">
    <text evidence="3">The sequence shown here is derived from an EMBL/GenBank/DDBJ whole genome shotgun (WGS) entry which is preliminary data.</text>
</comment>